<sequence length="151" mass="16601">MMIWSLRSTSLRALIMLVIPRPVTEFDSAATKLQKVYKGDRTRSLADCAVVTATVGLQSGNGNNAADVEAPAFNTANPLSCKWSSGVDLRIGCVRTVVLGLGGCGRDRTPKFESHRGSLTWDYLTQGCRLWLVIETFMIIHHMMGNDQRLS</sequence>
<accession>A0ABR2SPZ5</accession>
<proteinExistence type="predicted"/>
<feature type="signal peptide" evidence="1">
    <location>
        <begin position="1"/>
        <end position="25"/>
    </location>
</feature>
<keyword evidence="3" id="KW-1185">Reference proteome</keyword>
<comment type="caution">
    <text evidence="2">The sequence shown here is derived from an EMBL/GenBank/DDBJ whole genome shotgun (WGS) entry which is preliminary data.</text>
</comment>
<organism evidence="2 3">
    <name type="scientific">Hibiscus sabdariffa</name>
    <name type="common">roselle</name>
    <dbReference type="NCBI Taxonomy" id="183260"/>
    <lineage>
        <taxon>Eukaryota</taxon>
        <taxon>Viridiplantae</taxon>
        <taxon>Streptophyta</taxon>
        <taxon>Embryophyta</taxon>
        <taxon>Tracheophyta</taxon>
        <taxon>Spermatophyta</taxon>
        <taxon>Magnoliopsida</taxon>
        <taxon>eudicotyledons</taxon>
        <taxon>Gunneridae</taxon>
        <taxon>Pentapetalae</taxon>
        <taxon>rosids</taxon>
        <taxon>malvids</taxon>
        <taxon>Malvales</taxon>
        <taxon>Malvaceae</taxon>
        <taxon>Malvoideae</taxon>
        <taxon>Hibiscus</taxon>
    </lineage>
</organism>
<keyword evidence="1" id="KW-0732">Signal</keyword>
<gene>
    <name evidence="2" type="ORF">V6N11_066902</name>
</gene>
<feature type="chain" id="PRO_5046381423" description="Secreted protein" evidence="1">
    <location>
        <begin position="26"/>
        <end position="151"/>
    </location>
</feature>
<protein>
    <recommendedName>
        <fullName evidence="4">Secreted protein</fullName>
    </recommendedName>
</protein>
<reference evidence="2 3" key="1">
    <citation type="journal article" date="2024" name="G3 (Bethesda)">
        <title>Genome assembly of Hibiscus sabdariffa L. provides insights into metabolisms of medicinal natural products.</title>
        <authorList>
            <person name="Kim T."/>
        </authorList>
    </citation>
    <scope>NUCLEOTIDE SEQUENCE [LARGE SCALE GENOMIC DNA]</scope>
    <source>
        <strain evidence="2">TK-2024</strain>
        <tissue evidence="2">Old leaves</tissue>
    </source>
</reference>
<evidence type="ECO:0008006" key="4">
    <source>
        <dbReference type="Google" id="ProtNLM"/>
    </source>
</evidence>
<evidence type="ECO:0000313" key="3">
    <source>
        <dbReference type="Proteomes" id="UP001396334"/>
    </source>
</evidence>
<evidence type="ECO:0000313" key="2">
    <source>
        <dbReference type="EMBL" id="KAK9027054.1"/>
    </source>
</evidence>
<evidence type="ECO:0000256" key="1">
    <source>
        <dbReference type="SAM" id="SignalP"/>
    </source>
</evidence>
<dbReference type="EMBL" id="JBBPBN010000012">
    <property type="protein sequence ID" value="KAK9027054.1"/>
    <property type="molecule type" value="Genomic_DNA"/>
</dbReference>
<dbReference type="Proteomes" id="UP001396334">
    <property type="component" value="Unassembled WGS sequence"/>
</dbReference>
<name>A0ABR2SPZ5_9ROSI</name>